<proteinExistence type="predicted"/>
<dbReference type="EMBL" id="DRWN01000065">
    <property type="protein sequence ID" value="HHK69007.1"/>
    <property type="molecule type" value="Genomic_DNA"/>
</dbReference>
<evidence type="ECO:0000313" key="2">
    <source>
        <dbReference type="EMBL" id="HHK69007.1"/>
    </source>
</evidence>
<feature type="transmembrane region" description="Helical" evidence="1">
    <location>
        <begin position="21"/>
        <end position="39"/>
    </location>
</feature>
<sequence length="177" mass="19525">MKAPYATTEKRMYGSKPKPSTLVLMIFLATAFGAFYVALEASSSTFICLSTPNSNMHVIIPVEQETTFLLQYTHSISRLRVVELYQVDGDTMVLKTVVMGDGRDVEHSYSGMVFMDGGNVLIEDVERRVEKIRLRVGEIGRPSITVGDKSLDLTSFPGVGEAVIIRVGSCEKMSFNS</sequence>
<keyword evidence="1" id="KW-0472">Membrane</keyword>
<comment type="caution">
    <text evidence="2">The sequence shown here is derived from an EMBL/GenBank/DDBJ whole genome shotgun (WGS) entry which is preliminary data.</text>
</comment>
<name>A0A7C5Q7G8_CALS0</name>
<keyword evidence="1" id="KW-1133">Transmembrane helix</keyword>
<organism evidence="2">
    <name type="scientific">Caldiarchaeum subterraneum</name>
    <dbReference type="NCBI Taxonomy" id="311458"/>
    <lineage>
        <taxon>Archaea</taxon>
        <taxon>Nitrososphaerota</taxon>
        <taxon>Candidatus Caldarchaeales</taxon>
        <taxon>Candidatus Caldarchaeaceae</taxon>
        <taxon>Candidatus Caldarchaeum</taxon>
    </lineage>
</organism>
<keyword evidence="1" id="KW-0812">Transmembrane</keyword>
<reference evidence="2" key="1">
    <citation type="journal article" date="2020" name="mSystems">
        <title>Genome- and Community-Level Interaction Insights into Carbon Utilization and Element Cycling Functions of Hydrothermarchaeota in Hydrothermal Sediment.</title>
        <authorList>
            <person name="Zhou Z."/>
            <person name="Liu Y."/>
            <person name="Xu W."/>
            <person name="Pan J."/>
            <person name="Luo Z.H."/>
            <person name="Li M."/>
        </authorList>
    </citation>
    <scope>NUCLEOTIDE SEQUENCE [LARGE SCALE GENOMIC DNA]</scope>
    <source>
        <strain evidence="2">SpSt-1056</strain>
    </source>
</reference>
<gene>
    <name evidence="2" type="ORF">ENM11_07680</name>
</gene>
<accession>A0A7C5Q7G8</accession>
<dbReference type="InterPro" id="IPR015001">
    <property type="entry name" value="DUF1850"/>
</dbReference>
<dbReference type="AlphaFoldDB" id="A0A7C5Q7G8"/>
<evidence type="ECO:0000256" key="1">
    <source>
        <dbReference type="SAM" id="Phobius"/>
    </source>
</evidence>
<dbReference type="Pfam" id="PF08905">
    <property type="entry name" value="DUF1850"/>
    <property type="match status" value="1"/>
</dbReference>
<protein>
    <submittedName>
        <fullName evidence="2">DUF1850 domain-containing protein</fullName>
    </submittedName>
</protein>